<sequence length="244" mass="29101">MIKFFRKIRQKLLTENKFSKYLLYATGEIILVVIGILIALQINNWNQGRIDTQKEINHLKNIQRNLNDDLINQISPCIERTERQIQAFELLETGLYARNEISNDSIRQLFFQMLGSWDLILNTVAFENLKSSGLDILSNDSIKLELLTLYGNNYQYVKDLQDYYEQTHDERVSSWFFNNNVEMWERLTDRDKQKIISDKHLYGALKSEARYTLRKYLDELKKIKPIMQKLIDNIKEDIKRLQEK</sequence>
<keyword evidence="1" id="KW-0812">Transmembrane</keyword>
<name>A0ABR7V8D6_9FLAO</name>
<dbReference type="EMBL" id="JABTCG010000001">
    <property type="protein sequence ID" value="MBD0849941.1"/>
    <property type="molecule type" value="Genomic_DNA"/>
</dbReference>
<dbReference type="Proteomes" id="UP000598350">
    <property type="component" value="Unassembled WGS sequence"/>
</dbReference>
<keyword evidence="1" id="KW-1133">Transmembrane helix</keyword>
<comment type="caution">
    <text evidence="2">The sequence shown here is derived from an EMBL/GenBank/DDBJ whole genome shotgun (WGS) entry which is preliminary data.</text>
</comment>
<gene>
    <name evidence="2" type="ORF">HPE63_04600</name>
</gene>
<evidence type="ECO:0000256" key="1">
    <source>
        <dbReference type="SAM" id="Phobius"/>
    </source>
</evidence>
<dbReference type="InterPro" id="IPR045749">
    <property type="entry name" value="DUF6090"/>
</dbReference>
<keyword evidence="1" id="KW-0472">Membrane</keyword>
<organism evidence="2 3">
    <name type="scientific">Maribacter arenosus</name>
    <dbReference type="NCBI Taxonomy" id="1854708"/>
    <lineage>
        <taxon>Bacteria</taxon>
        <taxon>Pseudomonadati</taxon>
        <taxon>Bacteroidota</taxon>
        <taxon>Flavobacteriia</taxon>
        <taxon>Flavobacteriales</taxon>
        <taxon>Flavobacteriaceae</taxon>
        <taxon>Maribacter</taxon>
    </lineage>
</organism>
<protein>
    <submittedName>
        <fullName evidence="2">Uncharacterized protein</fullName>
    </submittedName>
</protein>
<evidence type="ECO:0000313" key="2">
    <source>
        <dbReference type="EMBL" id="MBD0849941.1"/>
    </source>
</evidence>
<evidence type="ECO:0000313" key="3">
    <source>
        <dbReference type="Proteomes" id="UP000598350"/>
    </source>
</evidence>
<proteinExistence type="predicted"/>
<reference evidence="2 3" key="1">
    <citation type="submission" date="2020-05" db="EMBL/GenBank/DDBJ databases">
        <title>The draft genome sequence of Maribacter arenosus CAU 1321.</title>
        <authorList>
            <person name="Mu L."/>
        </authorList>
    </citation>
    <scope>NUCLEOTIDE SEQUENCE [LARGE SCALE GENOMIC DNA]</scope>
    <source>
        <strain evidence="2 3">CAU 1321</strain>
    </source>
</reference>
<feature type="transmembrane region" description="Helical" evidence="1">
    <location>
        <begin position="21"/>
        <end position="42"/>
    </location>
</feature>
<accession>A0ABR7V8D6</accession>
<keyword evidence="3" id="KW-1185">Reference proteome</keyword>
<dbReference type="Pfam" id="PF19578">
    <property type="entry name" value="DUF6090"/>
    <property type="match status" value="1"/>
</dbReference>
<dbReference type="RefSeq" id="WP_188313038.1">
    <property type="nucleotide sequence ID" value="NZ_JABTCG010000001.1"/>
</dbReference>